<accession>A0A9P7VVN2</accession>
<proteinExistence type="predicted"/>
<comment type="caution">
    <text evidence="1">The sequence shown here is derived from an EMBL/GenBank/DDBJ whole genome shotgun (WGS) entry which is preliminary data.</text>
</comment>
<gene>
    <name evidence="1" type="ORF">BT62DRAFT_930289</name>
</gene>
<reference evidence="1" key="1">
    <citation type="submission" date="2020-11" db="EMBL/GenBank/DDBJ databases">
        <title>Adaptations for nitrogen fixation in a non-lichenized fungal sporocarp promotes dispersal by wood-feeding termites.</title>
        <authorList>
            <consortium name="DOE Joint Genome Institute"/>
            <person name="Koch R.A."/>
            <person name="Yoon G."/>
            <person name="Arayal U."/>
            <person name="Lail K."/>
            <person name="Amirebrahimi M."/>
            <person name="Labutti K."/>
            <person name="Lipzen A."/>
            <person name="Riley R."/>
            <person name="Barry K."/>
            <person name="Henrissat B."/>
            <person name="Grigoriev I.V."/>
            <person name="Herr J.R."/>
            <person name="Aime M.C."/>
        </authorList>
    </citation>
    <scope>NUCLEOTIDE SEQUENCE</scope>
    <source>
        <strain evidence="1">MCA 3950</strain>
    </source>
</reference>
<name>A0A9P7VVN2_9AGAR</name>
<dbReference type="EMBL" id="MU250530">
    <property type="protein sequence ID" value="KAG7448198.1"/>
    <property type="molecule type" value="Genomic_DNA"/>
</dbReference>
<dbReference type="AlphaFoldDB" id="A0A9P7VVN2"/>
<dbReference type="OrthoDB" id="3008426at2759"/>
<evidence type="ECO:0000313" key="1">
    <source>
        <dbReference type="EMBL" id="KAG7448198.1"/>
    </source>
</evidence>
<dbReference type="Proteomes" id="UP000812287">
    <property type="component" value="Unassembled WGS sequence"/>
</dbReference>
<sequence>MTRHVPLLSLHLYEVIIDFCAEFEDNTTLLSCSLVCRSWVRRSRHHYFKTTHIRSAGKANSFLQLIHGSITSINSLEIHALVLGTNRGRVPQDWFCDWLPTLLRALPSVKALSFSLANHEVHTALKVHPMPSGRAEGVFMAPFSLVPDSLRMTTLKLAKCHFFSLRQLFFVLSQFTLLEDLRLEGLQFKNTETDILIPNFGVYNCVQHLVYLKRLYVDTLALESSRGDEVASYFAFAMPSVEMLSLRMPKTKREWSIMQQLLLGLRGSLMEVEWRECGDIRGDWSSLDLQLRLLHVRAICFSGIWRQPMDRFGLPPKSAVPLILYHICGACELRGVLLDVEDPDFVTALNDSLCSAIDRGLARPAFSHLDQLVVRTDGQPQGITNLTVILPQLWASWIAGRFPHTGSRGVMLKVEQTYR</sequence>
<dbReference type="RefSeq" id="XP_043041698.1">
    <property type="nucleotide sequence ID" value="XM_043185896.1"/>
</dbReference>
<evidence type="ECO:0008006" key="3">
    <source>
        <dbReference type="Google" id="ProtNLM"/>
    </source>
</evidence>
<protein>
    <recommendedName>
        <fullName evidence="3">F-box domain-containing protein</fullName>
    </recommendedName>
</protein>
<evidence type="ECO:0000313" key="2">
    <source>
        <dbReference type="Proteomes" id="UP000812287"/>
    </source>
</evidence>
<dbReference type="GeneID" id="66108193"/>
<organism evidence="1 2">
    <name type="scientific">Guyanagaster necrorhizus</name>
    <dbReference type="NCBI Taxonomy" id="856835"/>
    <lineage>
        <taxon>Eukaryota</taxon>
        <taxon>Fungi</taxon>
        <taxon>Dikarya</taxon>
        <taxon>Basidiomycota</taxon>
        <taxon>Agaricomycotina</taxon>
        <taxon>Agaricomycetes</taxon>
        <taxon>Agaricomycetidae</taxon>
        <taxon>Agaricales</taxon>
        <taxon>Marasmiineae</taxon>
        <taxon>Physalacriaceae</taxon>
        <taxon>Guyanagaster</taxon>
    </lineage>
</organism>
<keyword evidence="2" id="KW-1185">Reference proteome</keyword>